<dbReference type="Proteomes" id="UP000734854">
    <property type="component" value="Unassembled WGS sequence"/>
</dbReference>
<comment type="caution">
    <text evidence="2">The sequence shown here is derived from an EMBL/GenBank/DDBJ whole genome shotgun (WGS) entry which is preliminary data.</text>
</comment>
<dbReference type="InterPro" id="IPR043502">
    <property type="entry name" value="DNA/RNA_pol_sf"/>
</dbReference>
<dbReference type="PROSITE" id="PS50878">
    <property type="entry name" value="RT_POL"/>
    <property type="match status" value="1"/>
</dbReference>
<organism evidence="2 3">
    <name type="scientific">Zingiber officinale</name>
    <name type="common">Ginger</name>
    <name type="synonym">Amomum zingiber</name>
    <dbReference type="NCBI Taxonomy" id="94328"/>
    <lineage>
        <taxon>Eukaryota</taxon>
        <taxon>Viridiplantae</taxon>
        <taxon>Streptophyta</taxon>
        <taxon>Embryophyta</taxon>
        <taxon>Tracheophyta</taxon>
        <taxon>Spermatophyta</taxon>
        <taxon>Magnoliopsida</taxon>
        <taxon>Liliopsida</taxon>
        <taxon>Zingiberales</taxon>
        <taxon>Zingiberaceae</taxon>
        <taxon>Zingiber</taxon>
    </lineage>
</organism>
<dbReference type="SUPFAM" id="SSF56672">
    <property type="entry name" value="DNA/RNA polymerases"/>
    <property type="match status" value="1"/>
</dbReference>
<sequence length="171" mass="19454">MDACFKGTEDFIAVYIDDILVFSKSKQEHAKHLKIMLTICQENELILSPTKLKIAVPEIEFLGGVLGNRQIKLQPHIITKITEFQEEDHMTKKGMHSWLGILNYARNYIPNLDKLLSPLYAKISSTGDKHMNSQDWSLVKQIKNTVLNLPNLEIPPEESFIVLETDGFSDG</sequence>
<dbReference type="AlphaFoldDB" id="A0A8J5FNX8"/>
<gene>
    <name evidence="2" type="ORF">ZIOFF_060416</name>
</gene>
<evidence type="ECO:0000313" key="3">
    <source>
        <dbReference type="Proteomes" id="UP000734854"/>
    </source>
</evidence>
<protein>
    <recommendedName>
        <fullName evidence="1">Reverse transcriptase domain-containing protein</fullName>
    </recommendedName>
</protein>
<dbReference type="InterPro" id="IPR051320">
    <property type="entry name" value="Viral_Replic_Matur_Polypro"/>
</dbReference>
<name>A0A8J5FNX8_ZINOF</name>
<dbReference type="Gene3D" id="3.30.70.270">
    <property type="match status" value="2"/>
</dbReference>
<dbReference type="InterPro" id="IPR043128">
    <property type="entry name" value="Rev_trsase/Diguanyl_cyclase"/>
</dbReference>
<evidence type="ECO:0000313" key="2">
    <source>
        <dbReference type="EMBL" id="KAG6483759.1"/>
    </source>
</evidence>
<dbReference type="InterPro" id="IPR000477">
    <property type="entry name" value="RT_dom"/>
</dbReference>
<dbReference type="PANTHER" id="PTHR33064">
    <property type="entry name" value="POL PROTEIN"/>
    <property type="match status" value="1"/>
</dbReference>
<dbReference type="EMBL" id="JACMSC010000016">
    <property type="protein sequence ID" value="KAG6483759.1"/>
    <property type="molecule type" value="Genomic_DNA"/>
</dbReference>
<proteinExistence type="predicted"/>
<keyword evidence="3" id="KW-1185">Reference proteome</keyword>
<dbReference type="Pfam" id="PF00078">
    <property type="entry name" value="RVT_1"/>
    <property type="match status" value="1"/>
</dbReference>
<accession>A0A8J5FNX8</accession>
<dbReference type="PANTHER" id="PTHR33064:SF37">
    <property type="entry name" value="RIBONUCLEASE H"/>
    <property type="match status" value="1"/>
</dbReference>
<feature type="domain" description="Reverse transcriptase" evidence="1">
    <location>
        <begin position="1"/>
        <end position="66"/>
    </location>
</feature>
<evidence type="ECO:0000259" key="1">
    <source>
        <dbReference type="PROSITE" id="PS50878"/>
    </source>
</evidence>
<reference evidence="2 3" key="1">
    <citation type="submission" date="2020-08" db="EMBL/GenBank/DDBJ databases">
        <title>Plant Genome Project.</title>
        <authorList>
            <person name="Zhang R.-G."/>
        </authorList>
    </citation>
    <scope>NUCLEOTIDE SEQUENCE [LARGE SCALE GENOMIC DNA]</scope>
    <source>
        <tissue evidence="2">Rhizome</tissue>
    </source>
</reference>